<reference evidence="1" key="1">
    <citation type="submission" date="2021-07" db="EMBL/GenBank/DDBJ databases">
        <title>Shewanella sp. YLB-07 whole genome sequence.</title>
        <authorList>
            <person name="Yu L."/>
        </authorList>
    </citation>
    <scope>NUCLEOTIDE SEQUENCE</scope>
    <source>
        <strain evidence="1">YLB-08</strain>
    </source>
</reference>
<accession>A0ABX6V8M3</accession>
<protein>
    <submittedName>
        <fullName evidence="1">Transporter substrate-binding domain-containing protein</fullName>
    </submittedName>
</protein>
<organism evidence="1 2">
    <name type="scientific">Shewanella eurypsychrophilus</name>
    <dbReference type="NCBI Taxonomy" id="2593656"/>
    <lineage>
        <taxon>Bacteria</taxon>
        <taxon>Pseudomonadati</taxon>
        <taxon>Pseudomonadota</taxon>
        <taxon>Gammaproteobacteria</taxon>
        <taxon>Alteromonadales</taxon>
        <taxon>Shewanellaceae</taxon>
        <taxon>Shewanella</taxon>
    </lineage>
</organism>
<evidence type="ECO:0000313" key="2">
    <source>
        <dbReference type="Proteomes" id="UP000316416"/>
    </source>
</evidence>
<dbReference type="EMBL" id="CP045503">
    <property type="protein sequence ID" value="QPG58192.2"/>
    <property type="molecule type" value="Genomic_DNA"/>
</dbReference>
<keyword evidence="2" id="KW-1185">Reference proteome</keyword>
<gene>
    <name evidence="1" type="ORF">FM038_012635</name>
</gene>
<dbReference type="Gene3D" id="3.40.190.10">
    <property type="entry name" value="Periplasmic binding protein-like II"/>
    <property type="match status" value="2"/>
</dbReference>
<dbReference type="Proteomes" id="UP000316416">
    <property type="component" value="Chromosome"/>
</dbReference>
<dbReference type="RefSeq" id="WP_185965704.1">
    <property type="nucleotide sequence ID" value="NZ_CP045503.2"/>
</dbReference>
<name>A0ABX6V8M3_9GAMM</name>
<dbReference type="SUPFAM" id="SSF53850">
    <property type="entry name" value="Periplasmic binding protein-like II"/>
    <property type="match status" value="1"/>
</dbReference>
<evidence type="ECO:0000313" key="1">
    <source>
        <dbReference type="EMBL" id="QPG58192.2"/>
    </source>
</evidence>
<proteinExistence type="predicted"/>
<sequence length="253" mass="29464">MRKTQHPERMYSGGLCFTFMLLLHIYCLFFPQHSLASEIDKVITISTQEWPPYQNESSFAQTGFAITALKCVMKRMKQKYRVIFIPWGRAQNGVAQGKYDGFFSASQNNIRDSYAVHSKTFIEQEWNFYLLKESSIPHTKQAIKQQAQFGSRKYANTTHWLLQHDYNVIHETTRVDELIKLLLAGKIDGIMENKLLFRDAINRAHMPISDFVVVPNIDKPLGVYFGKIFLKAYPDFLTQFNQHTDVCRFTTDD</sequence>